<feature type="transmembrane region" description="Helical" evidence="8">
    <location>
        <begin position="149"/>
        <end position="182"/>
    </location>
</feature>
<comment type="subcellular location">
    <subcellularLocation>
        <location evidence="1">Cell membrane</location>
        <topology evidence="1">Multi-pass membrane protein</topology>
    </subcellularLocation>
</comment>
<evidence type="ECO:0000256" key="3">
    <source>
        <dbReference type="ARBA" id="ARBA00022679"/>
    </source>
</evidence>
<gene>
    <name evidence="9" type="ORF">L5014_18045</name>
</gene>
<evidence type="ECO:0000313" key="10">
    <source>
        <dbReference type="Proteomes" id="UP001139308"/>
    </source>
</evidence>
<dbReference type="GO" id="GO:0005886">
    <property type="term" value="C:plasma membrane"/>
    <property type="evidence" value="ECO:0007669"/>
    <property type="project" value="UniProtKB-SubCell"/>
</dbReference>
<feature type="transmembrane region" description="Helical" evidence="8">
    <location>
        <begin position="110"/>
        <end position="137"/>
    </location>
</feature>
<evidence type="ECO:0000313" key="9">
    <source>
        <dbReference type="EMBL" id="MCG5075242.1"/>
    </source>
</evidence>
<evidence type="ECO:0000256" key="7">
    <source>
        <dbReference type="ARBA" id="ARBA00024033"/>
    </source>
</evidence>
<keyword evidence="5 8" id="KW-1133">Transmembrane helix</keyword>
<evidence type="ECO:0000256" key="8">
    <source>
        <dbReference type="SAM" id="Phobius"/>
    </source>
</evidence>
<evidence type="ECO:0000256" key="6">
    <source>
        <dbReference type="ARBA" id="ARBA00023136"/>
    </source>
</evidence>
<keyword evidence="3" id="KW-0808">Transferase</keyword>
<accession>A0A9X1RSW4</accession>
<feature type="transmembrane region" description="Helical" evidence="8">
    <location>
        <begin position="355"/>
        <end position="376"/>
    </location>
</feature>
<feature type="transmembrane region" description="Helical" evidence="8">
    <location>
        <begin position="188"/>
        <end position="212"/>
    </location>
</feature>
<feature type="transmembrane region" description="Helical" evidence="8">
    <location>
        <begin position="382"/>
        <end position="399"/>
    </location>
</feature>
<dbReference type="RefSeq" id="WP_238465104.1">
    <property type="nucleotide sequence ID" value="NZ_JAKLJA010000014.1"/>
</dbReference>
<dbReference type="Pfam" id="PF09594">
    <property type="entry name" value="GT87"/>
    <property type="match status" value="1"/>
</dbReference>
<evidence type="ECO:0000256" key="1">
    <source>
        <dbReference type="ARBA" id="ARBA00004651"/>
    </source>
</evidence>
<keyword evidence="2" id="KW-1003">Cell membrane</keyword>
<evidence type="ECO:0000256" key="2">
    <source>
        <dbReference type="ARBA" id="ARBA00022475"/>
    </source>
</evidence>
<dbReference type="AlphaFoldDB" id="A0A9X1RSW4"/>
<feature type="transmembrane region" description="Helical" evidence="8">
    <location>
        <begin position="219"/>
        <end position="243"/>
    </location>
</feature>
<comment type="caution">
    <text evidence="9">The sequence shown here is derived from an EMBL/GenBank/DDBJ whole genome shotgun (WGS) entry which is preliminary data.</text>
</comment>
<proteinExistence type="inferred from homology"/>
<dbReference type="InterPro" id="IPR018584">
    <property type="entry name" value="GT87"/>
</dbReference>
<keyword evidence="6 8" id="KW-0472">Membrane</keyword>
<evidence type="ECO:0000256" key="5">
    <source>
        <dbReference type="ARBA" id="ARBA00022989"/>
    </source>
</evidence>
<name>A0A9X1RSW4_9BURK</name>
<comment type="similarity">
    <text evidence="7">Belongs to the glycosyltransferase 87 family.</text>
</comment>
<feature type="transmembrane region" description="Helical" evidence="8">
    <location>
        <begin position="281"/>
        <end position="303"/>
    </location>
</feature>
<dbReference type="EMBL" id="JAKLJA010000014">
    <property type="protein sequence ID" value="MCG5075242.1"/>
    <property type="molecule type" value="Genomic_DNA"/>
</dbReference>
<feature type="transmembrane region" description="Helical" evidence="8">
    <location>
        <begin position="323"/>
        <end position="343"/>
    </location>
</feature>
<dbReference type="Proteomes" id="UP001139308">
    <property type="component" value="Unassembled WGS sequence"/>
</dbReference>
<dbReference type="GO" id="GO:0016758">
    <property type="term" value="F:hexosyltransferase activity"/>
    <property type="evidence" value="ECO:0007669"/>
    <property type="project" value="InterPro"/>
</dbReference>
<evidence type="ECO:0000256" key="4">
    <source>
        <dbReference type="ARBA" id="ARBA00022692"/>
    </source>
</evidence>
<protein>
    <submittedName>
        <fullName evidence="9">DUF2029 domain-containing protein</fullName>
    </submittedName>
</protein>
<sequence length="404" mass="44062">MKALVSQEVQQPAFFTRERIAAYSSALLVGQIIVIGVWVVSCWLLHSRYVPPPGLDFRVFWSASFISIHQGAIAAFNPDLLHAVENTLLQGTGVESPCALWVYPPPFQLLIFPLAILPYPAAYALFCGASIACCLLACAPLMKSRPLPWAAVIAFPGIWVATIHGQNSLITLALAAGALGLLEKRPVAAGVCAGLLVIKPQLAPIFPLLFLFGRNFKAFFAAAVTAALLCLMSGIVFGAPLWLRFSEMAAWFSSAVQNNYANLWDAMPTVFAIARHSGASIAVAYALHAFVALGSLLFTITIWLRKPHSSLAKAAAVTTALLIPTYLLYYDLAWLLLPILYLAEDLRKSRGPARAEYIVAVLAWLAPLASLITWFMPFKSRWAAVLLVVLMVIVARRFLQENRL</sequence>
<reference evidence="9" key="1">
    <citation type="submission" date="2022-01" db="EMBL/GenBank/DDBJ databases">
        <title>Genome sequence and assembly of Parabukholderia sp. RG36.</title>
        <authorList>
            <person name="Chhetri G."/>
        </authorList>
    </citation>
    <scope>NUCLEOTIDE SEQUENCE</scope>
    <source>
        <strain evidence="9">RG36</strain>
    </source>
</reference>
<keyword evidence="10" id="KW-1185">Reference proteome</keyword>
<organism evidence="9 10">
    <name type="scientific">Paraburkholderia tagetis</name>
    <dbReference type="NCBI Taxonomy" id="2913261"/>
    <lineage>
        <taxon>Bacteria</taxon>
        <taxon>Pseudomonadati</taxon>
        <taxon>Pseudomonadota</taxon>
        <taxon>Betaproteobacteria</taxon>
        <taxon>Burkholderiales</taxon>
        <taxon>Burkholderiaceae</taxon>
        <taxon>Paraburkholderia</taxon>
    </lineage>
</organism>
<feature type="transmembrane region" description="Helical" evidence="8">
    <location>
        <begin position="20"/>
        <end position="45"/>
    </location>
</feature>
<keyword evidence="4 8" id="KW-0812">Transmembrane</keyword>